<dbReference type="OrthoDB" id="4987327at2"/>
<evidence type="ECO:0000313" key="3">
    <source>
        <dbReference type="Proteomes" id="UP000241203"/>
    </source>
</evidence>
<evidence type="ECO:0000313" key="1">
    <source>
        <dbReference type="EMBL" id="PSL37657.1"/>
    </source>
</evidence>
<dbReference type="EMBL" id="PYAU01000001">
    <property type="protein sequence ID" value="PSL37657.1"/>
    <property type="molecule type" value="Genomic_DNA"/>
</dbReference>
<dbReference type="InterPro" id="IPR047900">
    <property type="entry name" value="Choice_anch_G"/>
</dbReference>
<gene>
    <name evidence="1" type="ORF">CLV49_1264</name>
    <name evidence="2" type="ORF">ELQ93_12880</name>
</gene>
<accession>A0A2P8GUK8</accession>
<organism evidence="1 3">
    <name type="scientific">Labedella gwakjiensis</name>
    <dbReference type="NCBI Taxonomy" id="390269"/>
    <lineage>
        <taxon>Bacteria</taxon>
        <taxon>Bacillati</taxon>
        <taxon>Actinomycetota</taxon>
        <taxon>Actinomycetes</taxon>
        <taxon>Micrococcales</taxon>
        <taxon>Microbacteriaceae</taxon>
        <taxon>Labedella</taxon>
    </lineage>
</organism>
<comment type="caution">
    <text evidence="1">The sequence shown here is derived from an EMBL/GenBank/DDBJ whole genome shotgun (WGS) entry which is preliminary data.</text>
</comment>
<dbReference type="NCBIfam" id="NF033766">
    <property type="entry name" value="choice_anch_G"/>
    <property type="match status" value="1"/>
</dbReference>
<sequence>MKLPDPRRRSHSHKTMRARSAASLAVALAAVVVVPSGVSSTLAAWDDSEWTNATVGTSSFDCGVDTGYAVRAESAFLRGALLGQDLGTVAELEPLVLERSGDDPVVVSPANAVDLGAGDGDPGRDTYARPLVVSALGGIVGLDLTGLTVGLPGTSVGAVNQFGRVQTTGVSTAASGLVDNTGSVLVSADTPPDELPEPARLSLDGILPGIGGVTDAALEVGAVGSQSTLDFCAAALSDEWGDGSVSGVDRDYGIASLDLDVDSPLVAALSDQVDTTVTNLDTAATALTGPNGLISGVIRSSLIGGILPALSLGSFTGTVSITGLDLEGAVEPLLSTPLSDDVVTIDPSTGSISVDLAYLLGDGAGGLNELDPNTELVLNSDVVNDITARAGVLLDGWTTDVIDALRAEIQTATVVIDLATRVSLGSTALVTVDIDSTSTIGQLTGGTASLAVNAALVPGGNLTLLNGLLSPLGLSITGLISTLNGLSGTVLTAVANRVTTSLITPLTTAGTALAAVTAPVVVLLGDVVEALPSVVSLVVNVQPDQPDAPPGSTFEGPTATTSGEFSVSALRVGLLDEVAPGGGVAFVEFATSIAGSNGLPTAS</sequence>
<protein>
    <recommendedName>
        <fullName evidence="5">Choice-of-anchor G family protein</fullName>
    </recommendedName>
</protein>
<name>A0A2P8GUK8_9MICO</name>
<dbReference type="RefSeq" id="WP_106562773.1">
    <property type="nucleotide sequence ID" value="NZ_PYAU01000001.1"/>
</dbReference>
<dbReference type="Proteomes" id="UP000268291">
    <property type="component" value="Unassembled WGS sequence"/>
</dbReference>
<dbReference type="Proteomes" id="UP000241203">
    <property type="component" value="Unassembled WGS sequence"/>
</dbReference>
<evidence type="ECO:0000313" key="4">
    <source>
        <dbReference type="Proteomes" id="UP000268291"/>
    </source>
</evidence>
<keyword evidence="4" id="KW-1185">Reference proteome</keyword>
<evidence type="ECO:0000313" key="2">
    <source>
        <dbReference type="EMBL" id="RUQ87748.1"/>
    </source>
</evidence>
<reference evidence="1 3" key="1">
    <citation type="submission" date="2018-03" db="EMBL/GenBank/DDBJ databases">
        <title>Genomic Encyclopedia of Archaeal and Bacterial Type Strains, Phase II (KMG-II): from individual species to whole genera.</title>
        <authorList>
            <person name="Goeker M."/>
        </authorList>
    </citation>
    <scope>NUCLEOTIDE SEQUENCE [LARGE SCALE GENOMIC DNA]</scope>
    <source>
        <strain evidence="1 3">DSM 21548</strain>
    </source>
</reference>
<evidence type="ECO:0008006" key="5">
    <source>
        <dbReference type="Google" id="ProtNLM"/>
    </source>
</evidence>
<proteinExistence type="predicted"/>
<reference evidence="2 4" key="2">
    <citation type="submission" date="2018-12" db="EMBL/GenBank/DDBJ databases">
        <authorList>
            <person name="hu s."/>
            <person name="Xu Y."/>
            <person name="Xu B."/>
            <person name="Li F."/>
        </authorList>
    </citation>
    <scope>NUCLEOTIDE SEQUENCE [LARGE SCALE GENOMIC DNA]</scope>
    <source>
        <strain evidence="2 4">KSW2-17</strain>
    </source>
</reference>
<dbReference type="AlphaFoldDB" id="A0A2P8GUK8"/>
<dbReference type="EMBL" id="RZGY01000001">
    <property type="protein sequence ID" value="RUQ87748.1"/>
    <property type="molecule type" value="Genomic_DNA"/>
</dbReference>